<gene>
    <name evidence="9" type="ORF">ACFOUW_23360</name>
</gene>
<dbReference type="Proteomes" id="UP001595699">
    <property type="component" value="Unassembled WGS sequence"/>
</dbReference>
<evidence type="ECO:0000313" key="9">
    <source>
        <dbReference type="EMBL" id="MFC3763797.1"/>
    </source>
</evidence>
<comment type="caution">
    <text evidence="9">The sequence shown here is derived from an EMBL/GenBank/DDBJ whole genome shotgun (WGS) entry which is preliminary data.</text>
</comment>
<sequence>MTIDPYTDPATGTLVNLLGISSPEVLASVEADLSKAAIADLATSELRGGYDLDHLRAFHREIFGDLYPWAGELRTVSIAKTDTFCLPQHIESYSAQVFDALAKEDHLRDLDRDAFVDRLTFYFAEVNAIHPFREGNGRTQRAFFSQLSRHASWPIDWSTLSPARNSEASVASLRGDSRPLRSLLDNLVRDFPQRT</sequence>
<dbReference type="InterPro" id="IPR003812">
    <property type="entry name" value="Fido"/>
</dbReference>
<evidence type="ECO:0000256" key="6">
    <source>
        <dbReference type="ARBA" id="ARBA00047939"/>
    </source>
</evidence>
<dbReference type="RefSeq" id="WP_205118665.1">
    <property type="nucleotide sequence ID" value="NZ_JAFBCM010000001.1"/>
</dbReference>
<keyword evidence="4" id="KW-0067">ATP-binding</keyword>
<dbReference type="EMBL" id="JBHRZH010000020">
    <property type="protein sequence ID" value="MFC3763797.1"/>
    <property type="molecule type" value="Genomic_DNA"/>
</dbReference>
<evidence type="ECO:0000256" key="3">
    <source>
        <dbReference type="ARBA" id="ARBA00022741"/>
    </source>
</evidence>
<evidence type="ECO:0000256" key="1">
    <source>
        <dbReference type="ARBA" id="ARBA00022679"/>
    </source>
</evidence>
<dbReference type="SUPFAM" id="SSF140931">
    <property type="entry name" value="Fic-like"/>
    <property type="match status" value="1"/>
</dbReference>
<dbReference type="PANTHER" id="PTHR39560">
    <property type="entry name" value="PROTEIN ADENYLYLTRANSFERASE FIC-RELATED"/>
    <property type="match status" value="1"/>
</dbReference>
<name>A0ABV7YGQ1_9ACTN</name>
<dbReference type="Pfam" id="PF02661">
    <property type="entry name" value="Fic"/>
    <property type="match status" value="1"/>
</dbReference>
<dbReference type="PROSITE" id="PS51459">
    <property type="entry name" value="FIDO"/>
    <property type="match status" value="1"/>
</dbReference>
<keyword evidence="1" id="KW-0808">Transferase</keyword>
<dbReference type="EC" id="2.7.7.108" evidence="5"/>
<evidence type="ECO:0000256" key="4">
    <source>
        <dbReference type="ARBA" id="ARBA00022840"/>
    </source>
</evidence>
<keyword evidence="3" id="KW-0547">Nucleotide-binding</keyword>
<keyword evidence="2" id="KW-0548">Nucleotidyltransferase</keyword>
<feature type="domain" description="Fido" evidence="8">
    <location>
        <begin position="50"/>
        <end position="189"/>
    </location>
</feature>
<proteinExistence type="predicted"/>
<evidence type="ECO:0000256" key="7">
    <source>
        <dbReference type="ARBA" id="ARBA00048696"/>
    </source>
</evidence>
<comment type="catalytic activity">
    <reaction evidence="7">
        <text>L-tyrosyl-[protein] + ATP = O-(5'-adenylyl)-L-tyrosyl-[protein] + diphosphate</text>
        <dbReference type="Rhea" id="RHEA:54288"/>
        <dbReference type="Rhea" id="RHEA-COMP:10136"/>
        <dbReference type="Rhea" id="RHEA-COMP:13846"/>
        <dbReference type="ChEBI" id="CHEBI:30616"/>
        <dbReference type="ChEBI" id="CHEBI:33019"/>
        <dbReference type="ChEBI" id="CHEBI:46858"/>
        <dbReference type="ChEBI" id="CHEBI:83624"/>
        <dbReference type="EC" id="2.7.7.108"/>
    </reaction>
</comment>
<keyword evidence="10" id="KW-1185">Reference proteome</keyword>
<dbReference type="Gene3D" id="1.10.3290.10">
    <property type="entry name" value="Fido-like domain"/>
    <property type="match status" value="1"/>
</dbReference>
<comment type="catalytic activity">
    <reaction evidence="6">
        <text>L-threonyl-[protein] + ATP = 3-O-(5'-adenylyl)-L-threonyl-[protein] + diphosphate</text>
        <dbReference type="Rhea" id="RHEA:54292"/>
        <dbReference type="Rhea" id="RHEA-COMP:11060"/>
        <dbReference type="Rhea" id="RHEA-COMP:13847"/>
        <dbReference type="ChEBI" id="CHEBI:30013"/>
        <dbReference type="ChEBI" id="CHEBI:30616"/>
        <dbReference type="ChEBI" id="CHEBI:33019"/>
        <dbReference type="ChEBI" id="CHEBI:138113"/>
        <dbReference type="EC" id="2.7.7.108"/>
    </reaction>
</comment>
<dbReference type="PANTHER" id="PTHR39560:SF1">
    <property type="entry name" value="PROTEIN ADENYLYLTRANSFERASE FIC-RELATED"/>
    <property type="match status" value="1"/>
</dbReference>
<organism evidence="9 10">
    <name type="scientific">Tenggerimyces flavus</name>
    <dbReference type="NCBI Taxonomy" id="1708749"/>
    <lineage>
        <taxon>Bacteria</taxon>
        <taxon>Bacillati</taxon>
        <taxon>Actinomycetota</taxon>
        <taxon>Actinomycetes</taxon>
        <taxon>Propionibacteriales</taxon>
        <taxon>Nocardioidaceae</taxon>
        <taxon>Tenggerimyces</taxon>
    </lineage>
</organism>
<evidence type="ECO:0000256" key="5">
    <source>
        <dbReference type="ARBA" id="ARBA00034531"/>
    </source>
</evidence>
<evidence type="ECO:0000256" key="2">
    <source>
        <dbReference type="ARBA" id="ARBA00022695"/>
    </source>
</evidence>
<protein>
    <recommendedName>
        <fullName evidence="5">protein adenylyltransferase</fullName>
        <ecNumber evidence="5">2.7.7.108</ecNumber>
    </recommendedName>
</protein>
<reference evidence="10" key="1">
    <citation type="journal article" date="2019" name="Int. J. Syst. Evol. Microbiol.">
        <title>The Global Catalogue of Microorganisms (GCM) 10K type strain sequencing project: providing services to taxonomists for standard genome sequencing and annotation.</title>
        <authorList>
            <consortium name="The Broad Institute Genomics Platform"/>
            <consortium name="The Broad Institute Genome Sequencing Center for Infectious Disease"/>
            <person name="Wu L."/>
            <person name="Ma J."/>
        </authorList>
    </citation>
    <scope>NUCLEOTIDE SEQUENCE [LARGE SCALE GENOMIC DNA]</scope>
    <source>
        <strain evidence="10">CGMCC 4.7241</strain>
    </source>
</reference>
<accession>A0ABV7YGQ1</accession>
<evidence type="ECO:0000313" key="10">
    <source>
        <dbReference type="Proteomes" id="UP001595699"/>
    </source>
</evidence>
<evidence type="ECO:0000259" key="8">
    <source>
        <dbReference type="PROSITE" id="PS51459"/>
    </source>
</evidence>
<dbReference type="InterPro" id="IPR036597">
    <property type="entry name" value="Fido-like_dom_sf"/>
</dbReference>